<dbReference type="Proteomes" id="UP001179121">
    <property type="component" value="Chromosome"/>
</dbReference>
<name>A0AA86MY83_9BACT</name>
<dbReference type="Pfam" id="PF00542">
    <property type="entry name" value="Ribosomal_L12"/>
    <property type="match status" value="1"/>
</dbReference>
<dbReference type="Pfam" id="PF00466">
    <property type="entry name" value="Ribosomal_L10"/>
    <property type="match status" value="1"/>
</dbReference>
<dbReference type="HAMAP" id="MF_00368">
    <property type="entry name" value="Ribosomal_bL12"/>
    <property type="match status" value="1"/>
</dbReference>
<keyword evidence="5 7" id="KW-0687">Ribonucleoprotein</keyword>
<dbReference type="InterPro" id="IPR036235">
    <property type="entry name" value="Ribosomal_bL12_oligo_N_sf"/>
</dbReference>
<gene>
    <name evidence="7" type="primary">rplL</name>
    <name evidence="6" type="synonym">rplJ</name>
    <name evidence="10" type="ORF">DNFV4_01651</name>
</gene>
<feature type="domain" description="Large ribosomal subunit protein bL12 C-terminal" evidence="8">
    <location>
        <begin position="244"/>
        <end position="311"/>
    </location>
</feature>
<dbReference type="GO" id="GO:0003729">
    <property type="term" value="F:mRNA binding"/>
    <property type="evidence" value="ECO:0007669"/>
    <property type="project" value="TreeGrafter"/>
</dbReference>
<dbReference type="CDD" id="cd05797">
    <property type="entry name" value="Ribosomal_L10"/>
    <property type="match status" value="1"/>
</dbReference>
<dbReference type="GO" id="GO:0070180">
    <property type="term" value="F:large ribosomal subunit rRNA binding"/>
    <property type="evidence" value="ECO:0007669"/>
    <property type="project" value="UniProtKB-UniRule"/>
</dbReference>
<accession>A0AA86MY83</accession>
<dbReference type="Pfam" id="PF16320">
    <property type="entry name" value="Ribosomal_L12_N"/>
    <property type="match status" value="1"/>
</dbReference>
<evidence type="ECO:0000256" key="4">
    <source>
        <dbReference type="ARBA" id="ARBA00022980"/>
    </source>
</evidence>
<dbReference type="PANTHER" id="PTHR45987:SF4">
    <property type="entry name" value="LARGE RIBOSOMAL SUBUNIT PROTEIN BL12M"/>
    <property type="match status" value="1"/>
</dbReference>
<dbReference type="Gene3D" id="6.10.250.290">
    <property type="match status" value="1"/>
</dbReference>
<evidence type="ECO:0000259" key="8">
    <source>
        <dbReference type="Pfam" id="PF00542"/>
    </source>
</evidence>
<comment type="subunit">
    <text evidence="7">Homodimer. Part of the ribosomal stalk of the 50S ribosomal subunit. Forms a multimeric L10(L12)X complex, where L10 forms an elongated spine to which 2 to 4 L12 dimers bind in a sequential fashion. Binds GTP-bound translation factors.</text>
</comment>
<keyword evidence="6" id="KW-0694">RNA-binding</keyword>
<reference evidence="10" key="1">
    <citation type="submission" date="2022-10" db="EMBL/GenBank/DDBJ databases">
        <authorList>
            <person name="Koch H."/>
        </authorList>
    </citation>
    <scope>NUCLEOTIDE SEQUENCE</scope>
    <source>
        <strain evidence="10">DNF</strain>
    </source>
</reference>
<protein>
    <recommendedName>
        <fullName evidence="6 7">Multifunctional fusion protein</fullName>
    </recommendedName>
    <domain>
        <recommendedName>
            <fullName evidence="6">Large ribosomal subunit protein uL10</fullName>
        </recommendedName>
    </domain>
    <domain>
        <recommendedName>
            <fullName evidence="7">Large ribosomal subunit protein bL12</fullName>
        </recommendedName>
    </domain>
</protein>
<comment type="function">
    <text evidence="1 6">Forms part of the ribosomal stalk, playing a central role in the interaction of the ribosome with GTP-bound translation factors.</text>
</comment>
<sequence>MKREEKAVAVAELNDKFKRARLAILTECTGMPVAHLTELRKQLRGVKAEYKVVKNTLAARASEGTEVAPLRSHFKGPAAVVLGYDDPVSPAKVLREFVGTEKRDEKLKILLGVLEGKLLQAAQIHDVARLPKKDVLLAMLLSAMQGPARNLVYVLSGVVRKFVYVLSAIQDTKKGEGTMPTAEGKLSQEDFIKAIEGMSVLELAELVKGLESRFGVTAAAPVAVAAAGGAGAAAAAPAEEKTSFDVILASAAADKKIQIIKVVRELTSLGLKEAKDLVEGAPKPVKTGVAKEEADSMKKKLEEAGAKVEIK</sequence>
<evidence type="ECO:0000313" key="11">
    <source>
        <dbReference type="Proteomes" id="UP001179121"/>
    </source>
</evidence>
<comment type="similarity">
    <text evidence="2 7">Belongs to the bacterial ribosomal protein bL12 family.</text>
</comment>
<evidence type="ECO:0000313" key="10">
    <source>
        <dbReference type="EMBL" id="CAI4031220.1"/>
    </source>
</evidence>
<dbReference type="Gene3D" id="1.20.5.710">
    <property type="entry name" value="Single helix bin"/>
    <property type="match status" value="1"/>
</dbReference>
<keyword evidence="11" id="KW-1185">Reference proteome</keyword>
<evidence type="ECO:0000259" key="9">
    <source>
        <dbReference type="Pfam" id="PF16320"/>
    </source>
</evidence>
<dbReference type="NCBIfam" id="TIGR00855">
    <property type="entry name" value="L12"/>
    <property type="match status" value="1"/>
</dbReference>
<dbReference type="GO" id="GO:0022625">
    <property type="term" value="C:cytosolic large ribosomal subunit"/>
    <property type="evidence" value="ECO:0007669"/>
    <property type="project" value="TreeGrafter"/>
</dbReference>
<dbReference type="Gene3D" id="3.30.70.1730">
    <property type="match status" value="1"/>
</dbReference>
<dbReference type="SUPFAM" id="SSF160369">
    <property type="entry name" value="Ribosomal protein L10-like"/>
    <property type="match status" value="1"/>
</dbReference>
<dbReference type="HAMAP" id="MF_00362">
    <property type="entry name" value="Ribosomal_uL10"/>
    <property type="match status" value="1"/>
</dbReference>
<dbReference type="CDD" id="cd00387">
    <property type="entry name" value="Ribosomal_L7_L12"/>
    <property type="match status" value="1"/>
</dbReference>
<dbReference type="InterPro" id="IPR014719">
    <property type="entry name" value="Ribosomal_bL12_C/ClpS-like"/>
</dbReference>
<dbReference type="InterPro" id="IPR047865">
    <property type="entry name" value="Ribosomal_uL10_bac_type"/>
</dbReference>
<comment type="similarity">
    <text evidence="3 6">Belongs to the universal ribosomal protein uL10 family.</text>
</comment>
<evidence type="ECO:0000256" key="5">
    <source>
        <dbReference type="ARBA" id="ARBA00023274"/>
    </source>
</evidence>
<comment type="function">
    <text evidence="7">Forms part of the ribosomal stalk which helps the ribosome interact with GTP-bound translation factors. Is thus essential for accurate translation.</text>
</comment>
<proteinExistence type="inferred from homology"/>
<dbReference type="PANTHER" id="PTHR45987">
    <property type="entry name" value="39S RIBOSOMAL PROTEIN L12"/>
    <property type="match status" value="1"/>
</dbReference>
<dbReference type="EMBL" id="OX365700">
    <property type="protein sequence ID" value="CAI4031220.1"/>
    <property type="molecule type" value="Genomic_DNA"/>
</dbReference>
<dbReference type="InterPro" id="IPR008932">
    <property type="entry name" value="Ribosomal_bL12_oligo"/>
</dbReference>
<evidence type="ECO:0000256" key="2">
    <source>
        <dbReference type="ARBA" id="ARBA00007197"/>
    </source>
</evidence>
<dbReference type="GO" id="GO:0003735">
    <property type="term" value="F:structural constituent of ribosome"/>
    <property type="evidence" value="ECO:0007669"/>
    <property type="project" value="InterPro"/>
</dbReference>
<dbReference type="Gene3D" id="3.30.1390.10">
    <property type="match status" value="1"/>
</dbReference>
<evidence type="ECO:0000256" key="7">
    <source>
        <dbReference type="HAMAP-Rule" id="MF_00368"/>
    </source>
</evidence>
<dbReference type="FunFam" id="3.30.1390.10:FF:000001">
    <property type="entry name" value="50S ribosomal protein L7/L12"/>
    <property type="match status" value="1"/>
</dbReference>
<organism evidence="10 11">
    <name type="scientific">Nitrospira tepida</name>
    <dbReference type="NCBI Taxonomy" id="2973512"/>
    <lineage>
        <taxon>Bacteria</taxon>
        <taxon>Pseudomonadati</taxon>
        <taxon>Nitrospirota</taxon>
        <taxon>Nitrospiria</taxon>
        <taxon>Nitrospirales</taxon>
        <taxon>Nitrospiraceae</taxon>
        <taxon>Nitrospira</taxon>
    </lineage>
</organism>
<dbReference type="SUPFAM" id="SSF48300">
    <property type="entry name" value="Ribosomal protein L7/12, oligomerisation (N-terminal) domain"/>
    <property type="match status" value="1"/>
</dbReference>
<feature type="domain" description="Large ribosomal subunit protein bL12 oligomerization" evidence="9">
    <location>
        <begin position="188"/>
        <end position="234"/>
    </location>
</feature>
<dbReference type="InterPro" id="IPR013823">
    <property type="entry name" value="Ribosomal_bL12_C"/>
</dbReference>
<dbReference type="AlphaFoldDB" id="A0AA86MY83"/>
<dbReference type="InterPro" id="IPR022973">
    <property type="entry name" value="Ribosomal_uL10_bac"/>
</dbReference>
<evidence type="ECO:0000256" key="6">
    <source>
        <dbReference type="HAMAP-Rule" id="MF_00362"/>
    </source>
</evidence>
<dbReference type="InterPro" id="IPR001790">
    <property type="entry name" value="Ribosomal_uL10"/>
</dbReference>
<keyword evidence="4 7" id="KW-0689">Ribosomal protein</keyword>
<dbReference type="SUPFAM" id="SSF54736">
    <property type="entry name" value="ClpS-like"/>
    <property type="match status" value="1"/>
</dbReference>
<keyword evidence="6" id="KW-0699">rRNA-binding</keyword>
<dbReference type="NCBIfam" id="NF000955">
    <property type="entry name" value="PRK00099.1-1"/>
    <property type="match status" value="1"/>
</dbReference>
<evidence type="ECO:0000256" key="1">
    <source>
        <dbReference type="ARBA" id="ARBA00002633"/>
    </source>
</evidence>
<comment type="subunit">
    <text evidence="6">Part of the ribosomal stalk of the 50S ribosomal subunit. The N-terminus interacts with L11 and the large rRNA to form the base of the stalk. The C-terminus forms an elongated spine to which L12 dimers bind in a sequential fashion forming a multimeric L10(L12)X complex.</text>
</comment>
<evidence type="ECO:0000256" key="3">
    <source>
        <dbReference type="ARBA" id="ARBA00008889"/>
    </source>
</evidence>
<dbReference type="InterPro" id="IPR043141">
    <property type="entry name" value="Ribosomal_uL10-like_sf"/>
</dbReference>
<dbReference type="InterPro" id="IPR000206">
    <property type="entry name" value="Ribosomal_bL12"/>
</dbReference>
<dbReference type="GO" id="GO:0006412">
    <property type="term" value="P:translation"/>
    <property type="evidence" value="ECO:0007669"/>
    <property type="project" value="UniProtKB-UniRule"/>
</dbReference>
<dbReference type="KEGG" id="nti:DNFV4_01651"/>